<dbReference type="GO" id="GO:0043565">
    <property type="term" value="F:sequence-specific DNA binding"/>
    <property type="evidence" value="ECO:0007669"/>
    <property type="project" value="InterPro"/>
</dbReference>
<organism evidence="5 6">
    <name type="scientific">Hymenobacter lutimineralis</name>
    <dbReference type="NCBI Taxonomy" id="2606448"/>
    <lineage>
        <taxon>Bacteria</taxon>
        <taxon>Pseudomonadati</taxon>
        <taxon>Bacteroidota</taxon>
        <taxon>Cytophagia</taxon>
        <taxon>Cytophagales</taxon>
        <taxon>Hymenobacteraceae</taxon>
        <taxon>Hymenobacter</taxon>
    </lineage>
</organism>
<dbReference type="InterPro" id="IPR009057">
    <property type="entry name" value="Homeodomain-like_sf"/>
</dbReference>
<evidence type="ECO:0000313" key="6">
    <source>
        <dbReference type="Proteomes" id="UP000322791"/>
    </source>
</evidence>
<dbReference type="EMBL" id="VTHL01000031">
    <property type="protein sequence ID" value="TYZ05999.1"/>
    <property type="molecule type" value="Genomic_DNA"/>
</dbReference>
<evidence type="ECO:0000256" key="1">
    <source>
        <dbReference type="ARBA" id="ARBA00023015"/>
    </source>
</evidence>
<sequence length="270" mass="30915">MEYYYQIPSHSPLHGTLQNCWQVERQELTEGHETIIPKGTVELIFNLNDWAPLTAQINAQRFPIPSCMLSGFNSLPIQMQLPQRHTMFGMVLSPTVAMSLFRVEASDFVNQCLDLTLVHPHVRNLWEQLMVQPSFAGRVALGQQWLLSRLPQVTPQEQFLNQYLNTPATSGLTVPALADQLCFSPRHLTRKLQTLTGMNAEQTLLYQKYRYSVELMHTTELSLTAIAHACQFTDQAHFSRTFRTFSHLSPREYRQHKSHIPSHLFAQAAG</sequence>
<evidence type="ECO:0000256" key="3">
    <source>
        <dbReference type="ARBA" id="ARBA00023163"/>
    </source>
</evidence>
<dbReference type="Pfam" id="PF20240">
    <property type="entry name" value="DUF6597"/>
    <property type="match status" value="1"/>
</dbReference>
<dbReference type="Gene3D" id="1.10.10.60">
    <property type="entry name" value="Homeodomain-like"/>
    <property type="match status" value="1"/>
</dbReference>
<dbReference type="RefSeq" id="WP_149072745.1">
    <property type="nucleotide sequence ID" value="NZ_VTHL01000031.1"/>
</dbReference>
<name>A0A5D6UUI9_9BACT</name>
<dbReference type="InterPro" id="IPR046532">
    <property type="entry name" value="DUF6597"/>
</dbReference>
<dbReference type="InterPro" id="IPR018060">
    <property type="entry name" value="HTH_AraC"/>
</dbReference>
<gene>
    <name evidence="5" type="ORF">FY528_19740</name>
</gene>
<accession>A0A5D6UUI9</accession>
<evidence type="ECO:0000259" key="4">
    <source>
        <dbReference type="PROSITE" id="PS01124"/>
    </source>
</evidence>
<feature type="domain" description="HTH araC/xylS-type" evidence="4">
    <location>
        <begin position="158"/>
        <end position="256"/>
    </location>
</feature>
<dbReference type="Pfam" id="PF12833">
    <property type="entry name" value="HTH_18"/>
    <property type="match status" value="1"/>
</dbReference>
<dbReference type="SMART" id="SM00342">
    <property type="entry name" value="HTH_ARAC"/>
    <property type="match status" value="1"/>
</dbReference>
<protein>
    <submittedName>
        <fullName evidence="5">Helix-turn-helix transcriptional regulator</fullName>
    </submittedName>
</protein>
<comment type="caution">
    <text evidence="5">The sequence shown here is derived from an EMBL/GenBank/DDBJ whole genome shotgun (WGS) entry which is preliminary data.</text>
</comment>
<dbReference type="AlphaFoldDB" id="A0A5D6UUI9"/>
<dbReference type="Proteomes" id="UP000322791">
    <property type="component" value="Unassembled WGS sequence"/>
</dbReference>
<dbReference type="GO" id="GO:0003700">
    <property type="term" value="F:DNA-binding transcription factor activity"/>
    <property type="evidence" value="ECO:0007669"/>
    <property type="project" value="InterPro"/>
</dbReference>
<keyword evidence="2" id="KW-0238">DNA-binding</keyword>
<proteinExistence type="predicted"/>
<keyword evidence="6" id="KW-1185">Reference proteome</keyword>
<dbReference type="SUPFAM" id="SSF46689">
    <property type="entry name" value="Homeodomain-like"/>
    <property type="match status" value="1"/>
</dbReference>
<evidence type="ECO:0000256" key="2">
    <source>
        <dbReference type="ARBA" id="ARBA00023125"/>
    </source>
</evidence>
<dbReference type="PANTHER" id="PTHR43280">
    <property type="entry name" value="ARAC-FAMILY TRANSCRIPTIONAL REGULATOR"/>
    <property type="match status" value="1"/>
</dbReference>
<evidence type="ECO:0000313" key="5">
    <source>
        <dbReference type="EMBL" id="TYZ05999.1"/>
    </source>
</evidence>
<reference evidence="5 6" key="1">
    <citation type="submission" date="2019-08" db="EMBL/GenBank/DDBJ databases">
        <authorList>
            <person name="Seo M.-J."/>
        </authorList>
    </citation>
    <scope>NUCLEOTIDE SEQUENCE [LARGE SCALE GENOMIC DNA]</scope>
    <source>
        <strain evidence="5 6">KIGAM108</strain>
    </source>
</reference>
<keyword evidence="1" id="KW-0805">Transcription regulation</keyword>
<dbReference type="PROSITE" id="PS01124">
    <property type="entry name" value="HTH_ARAC_FAMILY_2"/>
    <property type="match status" value="1"/>
</dbReference>
<keyword evidence="3" id="KW-0804">Transcription</keyword>
<dbReference type="PANTHER" id="PTHR43280:SF2">
    <property type="entry name" value="HTH-TYPE TRANSCRIPTIONAL REGULATOR EXSA"/>
    <property type="match status" value="1"/>
</dbReference>